<dbReference type="InterPro" id="IPR001478">
    <property type="entry name" value="PDZ"/>
</dbReference>
<keyword evidence="1" id="KW-0343">GTPase activation</keyword>
<dbReference type="PANTHER" id="PTHR46150:SF3">
    <property type="entry name" value="RHO GTPASE-ACTIVATING PROTEIN 100F"/>
    <property type="match status" value="1"/>
</dbReference>
<dbReference type="Pfam" id="PF00620">
    <property type="entry name" value="RhoGAP"/>
    <property type="match status" value="1"/>
</dbReference>
<evidence type="ECO:0000256" key="2">
    <source>
        <dbReference type="SAM" id="MobiDB-lite"/>
    </source>
</evidence>
<dbReference type="InterPro" id="IPR036034">
    <property type="entry name" value="PDZ_sf"/>
</dbReference>
<feature type="compositionally biased region" description="Polar residues" evidence="2">
    <location>
        <begin position="379"/>
        <end position="396"/>
    </location>
</feature>
<feature type="compositionally biased region" description="Basic and acidic residues" evidence="2">
    <location>
        <begin position="44"/>
        <end position="55"/>
    </location>
</feature>
<dbReference type="SUPFAM" id="SSF49562">
    <property type="entry name" value="C2 domain (Calcium/lipid-binding domain, CaLB)"/>
    <property type="match status" value="1"/>
</dbReference>
<feature type="region of interest" description="Disordered" evidence="2">
    <location>
        <begin position="27"/>
        <end position="111"/>
    </location>
</feature>
<evidence type="ECO:0000256" key="1">
    <source>
        <dbReference type="ARBA" id="ARBA00022468"/>
    </source>
</evidence>
<dbReference type="CDD" id="cd00030">
    <property type="entry name" value="C2"/>
    <property type="match status" value="1"/>
</dbReference>
<evidence type="ECO:0008006" key="8">
    <source>
        <dbReference type="Google" id="ProtNLM"/>
    </source>
</evidence>
<dbReference type="CDD" id="cd06718">
    <property type="entry name" value="PDZ_Par6-like"/>
    <property type="match status" value="1"/>
</dbReference>
<feature type="domain" description="PDZ" evidence="4">
    <location>
        <begin position="125"/>
        <end position="195"/>
    </location>
</feature>
<feature type="compositionally biased region" description="Basic and acidic residues" evidence="2">
    <location>
        <begin position="524"/>
        <end position="539"/>
    </location>
</feature>
<dbReference type="Gene3D" id="2.30.42.10">
    <property type="match status" value="1"/>
</dbReference>
<dbReference type="SUPFAM" id="SSF48350">
    <property type="entry name" value="GTPase activation domain, GAP"/>
    <property type="match status" value="1"/>
</dbReference>
<dbReference type="PROSITE" id="PS50238">
    <property type="entry name" value="RHOGAP"/>
    <property type="match status" value="1"/>
</dbReference>
<feature type="non-terminal residue" evidence="6">
    <location>
        <position position="1048"/>
    </location>
</feature>
<feature type="compositionally biased region" description="Polar residues" evidence="2">
    <location>
        <begin position="541"/>
        <end position="570"/>
    </location>
</feature>
<organism evidence="6 7">
    <name type="scientific">Tegillarca granosa</name>
    <name type="common">Malaysian cockle</name>
    <name type="synonym">Anadara granosa</name>
    <dbReference type="NCBI Taxonomy" id="220873"/>
    <lineage>
        <taxon>Eukaryota</taxon>
        <taxon>Metazoa</taxon>
        <taxon>Spiralia</taxon>
        <taxon>Lophotrochozoa</taxon>
        <taxon>Mollusca</taxon>
        <taxon>Bivalvia</taxon>
        <taxon>Autobranchia</taxon>
        <taxon>Pteriomorphia</taxon>
        <taxon>Arcoida</taxon>
        <taxon>Arcoidea</taxon>
        <taxon>Arcidae</taxon>
        <taxon>Tegillarca</taxon>
    </lineage>
</organism>
<evidence type="ECO:0000313" key="6">
    <source>
        <dbReference type="EMBL" id="KAJ8305838.1"/>
    </source>
</evidence>
<dbReference type="Pfam" id="PF00595">
    <property type="entry name" value="PDZ"/>
    <property type="match status" value="1"/>
</dbReference>
<dbReference type="Gene3D" id="1.10.555.10">
    <property type="entry name" value="Rho GTPase activation protein"/>
    <property type="match status" value="1"/>
</dbReference>
<accession>A0ABQ9EKP8</accession>
<feature type="region of interest" description="Disordered" evidence="2">
    <location>
        <begin position="523"/>
        <end position="643"/>
    </location>
</feature>
<dbReference type="SMART" id="SM00324">
    <property type="entry name" value="RhoGAP"/>
    <property type="match status" value="1"/>
</dbReference>
<dbReference type="Gene3D" id="2.60.40.150">
    <property type="entry name" value="C2 domain"/>
    <property type="match status" value="1"/>
</dbReference>
<gene>
    <name evidence="6" type="ORF">KUTeg_016383</name>
</gene>
<evidence type="ECO:0000259" key="4">
    <source>
        <dbReference type="PROSITE" id="PS50106"/>
    </source>
</evidence>
<feature type="compositionally biased region" description="Low complexity" evidence="2">
    <location>
        <begin position="96"/>
        <end position="106"/>
    </location>
</feature>
<evidence type="ECO:0000259" key="3">
    <source>
        <dbReference type="PROSITE" id="PS50004"/>
    </source>
</evidence>
<dbReference type="InterPro" id="IPR052118">
    <property type="entry name" value="Rho-GAP_regulator"/>
</dbReference>
<feature type="region of interest" description="Disordered" evidence="2">
    <location>
        <begin position="376"/>
        <end position="400"/>
    </location>
</feature>
<protein>
    <recommendedName>
        <fullName evidence="8">Rho GTPase-activating protein 100F</fullName>
    </recommendedName>
</protein>
<dbReference type="InterPro" id="IPR000008">
    <property type="entry name" value="C2_dom"/>
</dbReference>
<evidence type="ECO:0000313" key="7">
    <source>
        <dbReference type="Proteomes" id="UP001217089"/>
    </source>
</evidence>
<proteinExistence type="predicted"/>
<dbReference type="InterPro" id="IPR057459">
    <property type="entry name" value="SYDE1/2_C2"/>
</dbReference>
<dbReference type="PANTHER" id="PTHR46150">
    <property type="entry name" value="RHO GTPASE-ACTIVATING PROTEIN 100F"/>
    <property type="match status" value="1"/>
</dbReference>
<keyword evidence="7" id="KW-1185">Reference proteome</keyword>
<dbReference type="Pfam" id="PF25336">
    <property type="entry name" value="C2_SYDE"/>
    <property type="match status" value="1"/>
</dbReference>
<dbReference type="Proteomes" id="UP001217089">
    <property type="component" value="Unassembled WGS sequence"/>
</dbReference>
<dbReference type="InterPro" id="IPR035892">
    <property type="entry name" value="C2_domain_sf"/>
</dbReference>
<feature type="compositionally biased region" description="Polar residues" evidence="2">
    <location>
        <begin position="624"/>
        <end position="637"/>
    </location>
</feature>
<dbReference type="PROSITE" id="PS50106">
    <property type="entry name" value="PDZ"/>
    <property type="match status" value="1"/>
</dbReference>
<dbReference type="InterPro" id="IPR000198">
    <property type="entry name" value="RhoGAP_dom"/>
</dbReference>
<comment type="caution">
    <text evidence="6">The sequence shown here is derived from an EMBL/GenBank/DDBJ whole genome shotgun (WGS) entry which is preliminary data.</text>
</comment>
<dbReference type="EMBL" id="JARBDR010000813">
    <property type="protein sequence ID" value="KAJ8305838.1"/>
    <property type="molecule type" value="Genomic_DNA"/>
</dbReference>
<dbReference type="PROSITE" id="PS50004">
    <property type="entry name" value="C2"/>
    <property type="match status" value="1"/>
</dbReference>
<feature type="domain" description="C2" evidence="3">
    <location>
        <begin position="672"/>
        <end position="787"/>
    </location>
</feature>
<dbReference type="SMART" id="SM00239">
    <property type="entry name" value="C2"/>
    <property type="match status" value="1"/>
</dbReference>
<sequence length="1048" mass="116592">MHWYNENWNFQYDLHLKRTLLSLKEEDESMAQGTGRLKSTRQKRITESKLPHPKPDVATGTVSHHRFRRQTDSTRSENSNLILSPEISQIDKDSPSNGSRSRSSNGAPEMGIKTIVMDNSHLVQTVEIKKRPGQTLGFYIREGNGFDRHDGVFISRIQIGTVAESNGLLHVGDEILTVNNVEVTHMSLDDVVILMSIPKKLNLKIRTKKNCNNKKNASCPSLALTEAEDKPVVVLKKGTSSSATALEETEKCPDLFEPYPSQKGVDTQYGAKRTTKYDRATSSQYASIFISPHRAEAKLLTEEGDSEHSSDGSLPRSIDSGRAVYVGHRGYVSDSAYEPTGGYFSPAALSPSQYGSASDQEYLKYIYSDGGLPRKFTPRSPSKSNVLSHQRSSSLGYDSDKGIHSEYYSGGLATQDYISHRGYDRSKKFQGGLREMFHSKSKYGRSSTRSRSPECYNSDSELIFTHPSQGQVDARGFASDYETYAGATSDDDPIYSIPKLPSSSSTELEELLRKFNTLSQELQEEQHKLQRQISTRDRTGPSASWASTSSGAKLSSPVTSRKAASTQTPIHTKIVHKPSPASITQSRKISSEKDLHDSSGGISESSRNISVMHSISRGKKVPLLSTSGPASESWSKTVDSDGRSVTRSTSRFKDLHLVKKPLQIAYSEFEFYRADMRRRIELSRTSGLDGIMGVHVLSGQGLKSSKMTLRDLYCVVSVDSVNKARTMIRTGAVNFDWDEAFDIELEDAKEISFLIYNWDPNFKHRLCFHGTLLLPGFLQGDLKKCVALKMEPKGLLYLSLLYKEPAISLQRLPSVRKNGIFGVDLETVIRQENTGLNVPIIIRKCFDEVEKRGLEVVGIYRLCGSARRKAQLREAFEKNASAVDLSPQNVSDVHVITGVLKDYLRELPEPLFTNALYQMLLDALSVRLPSDPDGSAKLMLSILECLPKANQETMAMVLNHLKKIAAKSDKNKMPISNLAVCFGPVLLCPPSSTATTLALDFKKHIDVLKYLLEIWPENYEMVKIGSDSGSKETSVATEIDLPIYYQNK</sequence>
<reference evidence="6 7" key="1">
    <citation type="submission" date="2022-12" db="EMBL/GenBank/DDBJ databases">
        <title>Chromosome-level genome of Tegillarca granosa.</title>
        <authorList>
            <person name="Kim J."/>
        </authorList>
    </citation>
    <scope>NUCLEOTIDE SEQUENCE [LARGE SCALE GENOMIC DNA]</scope>
    <source>
        <strain evidence="6">Teg-2019</strain>
        <tissue evidence="6">Adductor muscle</tissue>
    </source>
</reference>
<feature type="compositionally biased region" description="Polar residues" evidence="2">
    <location>
        <begin position="600"/>
        <end position="613"/>
    </location>
</feature>
<dbReference type="SUPFAM" id="SSF50156">
    <property type="entry name" value="PDZ domain-like"/>
    <property type="match status" value="1"/>
</dbReference>
<feature type="domain" description="Rho-GAP" evidence="5">
    <location>
        <begin position="823"/>
        <end position="1019"/>
    </location>
</feature>
<name>A0ABQ9EKP8_TEGGR</name>
<evidence type="ECO:0000259" key="5">
    <source>
        <dbReference type="PROSITE" id="PS50238"/>
    </source>
</evidence>
<dbReference type="SMART" id="SM00228">
    <property type="entry name" value="PDZ"/>
    <property type="match status" value="1"/>
</dbReference>
<dbReference type="InterPro" id="IPR008936">
    <property type="entry name" value="Rho_GTPase_activation_prot"/>
</dbReference>